<keyword evidence="3 7" id="KW-0694">RNA-binding</keyword>
<name>D7KNV4_ARALL</name>
<dbReference type="AlphaFoldDB" id="D7KNV4"/>
<evidence type="ECO:0000313" key="10">
    <source>
        <dbReference type="EMBL" id="EFH68132.1"/>
    </source>
</evidence>
<evidence type="ECO:0000256" key="3">
    <source>
        <dbReference type="ARBA" id="ARBA00022884"/>
    </source>
</evidence>
<proteinExistence type="inferred from homology"/>
<feature type="domain" description="PPIase cyclophilin-type" evidence="9">
    <location>
        <begin position="1"/>
        <end position="104"/>
    </location>
</feature>
<dbReference type="PROSITE" id="PS50072">
    <property type="entry name" value="CSA_PPIASE_2"/>
    <property type="match status" value="1"/>
</dbReference>
<keyword evidence="4 7" id="KW-0697">Rotamase</keyword>
<dbReference type="PANTHER" id="PTHR45843">
    <property type="entry name" value="PEPTIDYL-PROLYL CIS-TRANS ISOMERASE-LIKE 4"/>
    <property type="match status" value="1"/>
</dbReference>
<keyword evidence="6 7" id="KW-0539">Nucleus</keyword>
<dbReference type="EMBL" id="GL348713">
    <property type="protein sequence ID" value="EFH68132.1"/>
    <property type="molecule type" value="Genomic_DNA"/>
</dbReference>
<comment type="similarity">
    <text evidence="7">Belongs to the cyclophilin-type PPIase family. PPIL4 subfamily.</text>
</comment>
<dbReference type="Gramene" id="scaffold_105427.1">
    <property type="protein sequence ID" value="scaffold_105427.1"/>
    <property type="gene ID" value="scaffold_105427.1"/>
</dbReference>
<dbReference type="Gene3D" id="2.40.100.10">
    <property type="entry name" value="Cyclophilin-like"/>
    <property type="match status" value="1"/>
</dbReference>
<sequence length="404" mass="46987">MSFDLQQLSQALQDQVLQWCLFHTVQNDFTAQTGDPTATGAGGDSIYKFLYGEQARFFGDEIHLDLKHSKTGIVAMANGGENLNASQFYFTLRDDLDYLDGKHTDKRSLCYAKNRPYKNIRIKHAYILEYPFDDRPQLAEMIPDASPEGKLKEEVKDDVRLEDDWVPMDEELGSKELEEVFREKAAHSSAVLVLLLKIGDIPEAEVKPPDNVFVCKLNPVTEDQDLHSIFFTRWNCNIVSDNSLTLNSFAKLNCSAVVFMFMSEFSRADVIRDFKTDDSLCYAFIEFENKEACEQAYFKDKADKYIGRRQHHRDEVREMERRYDDGISRDTERKERDSREDEDRRRNRKEMGDGERRVESRRERDYDRRSHIEIIKEGQETHTVEMGEKRGMGEGNVNGMGQFL</sequence>
<dbReference type="InterPro" id="IPR035542">
    <property type="entry name" value="CRIP"/>
</dbReference>
<evidence type="ECO:0000256" key="5">
    <source>
        <dbReference type="ARBA" id="ARBA00023235"/>
    </source>
</evidence>
<dbReference type="Proteomes" id="UP000008694">
    <property type="component" value="Unassembled WGS sequence"/>
</dbReference>
<organism evidence="11">
    <name type="scientific">Arabidopsis lyrata subsp. lyrata</name>
    <name type="common">Lyre-leaved rock-cress</name>
    <dbReference type="NCBI Taxonomy" id="81972"/>
    <lineage>
        <taxon>Eukaryota</taxon>
        <taxon>Viridiplantae</taxon>
        <taxon>Streptophyta</taxon>
        <taxon>Embryophyta</taxon>
        <taxon>Tracheophyta</taxon>
        <taxon>Spermatophyta</taxon>
        <taxon>Magnoliopsida</taxon>
        <taxon>eudicotyledons</taxon>
        <taxon>Gunneridae</taxon>
        <taxon>Pentapetalae</taxon>
        <taxon>rosids</taxon>
        <taxon>malvids</taxon>
        <taxon>Brassicales</taxon>
        <taxon>Brassicaceae</taxon>
        <taxon>Camelineae</taxon>
        <taxon>Arabidopsis</taxon>
    </lineage>
</organism>
<dbReference type="InterPro" id="IPR029000">
    <property type="entry name" value="Cyclophilin-like_dom_sf"/>
</dbReference>
<keyword evidence="11" id="KW-1185">Reference proteome</keyword>
<comment type="function">
    <text evidence="7">PPIases accelerate the folding of proteins. It catalyzes the cis-trans isomerization of proline imidic peptide bonds in oligopeptides.</text>
</comment>
<dbReference type="STRING" id="81972.D7KNV4"/>
<evidence type="ECO:0000256" key="4">
    <source>
        <dbReference type="ARBA" id="ARBA00023110"/>
    </source>
</evidence>
<gene>
    <name evidence="10" type="ORF">ARALYDRAFT_892633</name>
</gene>
<evidence type="ECO:0000313" key="11">
    <source>
        <dbReference type="Proteomes" id="UP000008694"/>
    </source>
</evidence>
<dbReference type="eggNOG" id="KOG0415">
    <property type="taxonomic scope" value="Eukaryota"/>
</dbReference>
<dbReference type="GO" id="GO:0003723">
    <property type="term" value="F:RNA binding"/>
    <property type="evidence" value="ECO:0007669"/>
    <property type="project" value="UniProtKB-UniRule"/>
</dbReference>
<reference evidence="11" key="1">
    <citation type="journal article" date="2011" name="Nat. Genet.">
        <title>The Arabidopsis lyrata genome sequence and the basis of rapid genome size change.</title>
        <authorList>
            <person name="Hu T.T."/>
            <person name="Pattyn P."/>
            <person name="Bakker E.G."/>
            <person name="Cao J."/>
            <person name="Cheng J.-F."/>
            <person name="Clark R.M."/>
            <person name="Fahlgren N."/>
            <person name="Fawcett J.A."/>
            <person name="Grimwood J."/>
            <person name="Gundlach H."/>
            <person name="Haberer G."/>
            <person name="Hollister J.D."/>
            <person name="Ossowski S."/>
            <person name="Ottilar R.P."/>
            <person name="Salamov A.A."/>
            <person name="Schneeberger K."/>
            <person name="Spannagl M."/>
            <person name="Wang X."/>
            <person name="Yang L."/>
            <person name="Nasrallah M.E."/>
            <person name="Bergelson J."/>
            <person name="Carrington J.C."/>
            <person name="Gaut B.S."/>
            <person name="Schmutz J."/>
            <person name="Mayer K.F.X."/>
            <person name="Van de Peer Y."/>
            <person name="Grigoriev I.V."/>
            <person name="Nordborg M."/>
            <person name="Weigel D."/>
            <person name="Guo Y.-L."/>
        </authorList>
    </citation>
    <scope>NUCLEOTIDE SEQUENCE [LARGE SCALE GENOMIC DNA]</scope>
    <source>
        <strain evidence="11">cv. MN47</strain>
    </source>
</reference>
<feature type="region of interest" description="Disordered" evidence="8">
    <location>
        <begin position="317"/>
        <end position="404"/>
    </location>
</feature>
<dbReference type="InterPro" id="IPR000504">
    <property type="entry name" value="RRM_dom"/>
</dbReference>
<dbReference type="HOGENOM" id="CLU_682158_0_0_1"/>
<dbReference type="Pfam" id="PF00160">
    <property type="entry name" value="Pro_isomerase"/>
    <property type="match status" value="1"/>
</dbReference>
<dbReference type="GO" id="GO:0005634">
    <property type="term" value="C:nucleus"/>
    <property type="evidence" value="ECO:0007669"/>
    <property type="project" value="UniProtKB-SubCell"/>
</dbReference>
<comment type="subcellular location">
    <subcellularLocation>
        <location evidence="2 7">Nucleus</location>
    </subcellularLocation>
</comment>
<dbReference type="InterPro" id="IPR012677">
    <property type="entry name" value="Nucleotide-bd_a/b_plait_sf"/>
</dbReference>
<keyword evidence="5 7" id="KW-0413">Isomerase</keyword>
<evidence type="ECO:0000256" key="2">
    <source>
        <dbReference type="ARBA" id="ARBA00004123"/>
    </source>
</evidence>
<comment type="catalytic activity">
    <reaction evidence="1 7">
        <text>[protein]-peptidylproline (omega=180) = [protein]-peptidylproline (omega=0)</text>
        <dbReference type="Rhea" id="RHEA:16237"/>
        <dbReference type="Rhea" id="RHEA-COMP:10747"/>
        <dbReference type="Rhea" id="RHEA-COMP:10748"/>
        <dbReference type="ChEBI" id="CHEBI:83833"/>
        <dbReference type="ChEBI" id="CHEBI:83834"/>
        <dbReference type="EC" id="5.2.1.8"/>
    </reaction>
</comment>
<evidence type="ECO:0000256" key="7">
    <source>
        <dbReference type="RuleBase" id="RU365081"/>
    </source>
</evidence>
<dbReference type="PANTHER" id="PTHR45843:SF1">
    <property type="entry name" value="PEPTIDYL-PROLYL CIS-TRANS ISOMERASE-LIKE 4"/>
    <property type="match status" value="1"/>
</dbReference>
<accession>D7KNV4</accession>
<evidence type="ECO:0000259" key="9">
    <source>
        <dbReference type="PROSITE" id="PS50072"/>
    </source>
</evidence>
<dbReference type="InterPro" id="IPR002130">
    <property type="entry name" value="Cyclophilin-type_PPIase_dom"/>
</dbReference>
<dbReference type="Pfam" id="PF00076">
    <property type="entry name" value="RRM_1"/>
    <property type="match status" value="1"/>
</dbReference>
<dbReference type="InterPro" id="IPR035979">
    <property type="entry name" value="RBD_domain_sf"/>
</dbReference>
<dbReference type="Gene3D" id="3.30.70.330">
    <property type="match status" value="1"/>
</dbReference>
<dbReference type="SUPFAM" id="SSF54928">
    <property type="entry name" value="RNA-binding domain, RBD"/>
    <property type="match status" value="1"/>
</dbReference>
<evidence type="ECO:0000256" key="1">
    <source>
        <dbReference type="ARBA" id="ARBA00000971"/>
    </source>
</evidence>
<dbReference type="EC" id="5.2.1.8" evidence="7"/>
<evidence type="ECO:0000256" key="8">
    <source>
        <dbReference type="SAM" id="MobiDB-lite"/>
    </source>
</evidence>
<feature type="compositionally biased region" description="Basic and acidic residues" evidence="8">
    <location>
        <begin position="317"/>
        <end position="392"/>
    </location>
</feature>
<protein>
    <recommendedName>
        <fullName evidence="7">Peptidyl-prolyl cis-trans isomerase</fullName>
        <shortName evidence="7">PPIase</shortName>
        <ecNumber evidence="7">5.2.1.8</ecNumber>
    </recommendedName>
</protein>
<dbReference type="SUPFAM" id="SSF50891">
    <property type="entry name" value="Cyclophilin-like"/>
    <property type="match status" value="1"/>
</dbReference>
<dbReference type="GO" id="GO:0003755">
    <property type="term" value="F:peptidyl-prolyl cis-trans isomerase activity"/>
    <property type="evidence" value="ECO:0007669"/>
    <property type="project" value="UniProtKB-UniRule"/>
</dbReference>
<evidence type="ECO:0000256" key="6">
    <source>
        <dbReference type="ARBA" id="ARBA00023242"/>
    </source>
</evidence>